<dbReference type="PIRSF" id="PIRSF004930">
    <property type="entry name" value="Tln_factor_SUA5"/>
    <property type="match status" value="1"/>
</dbReference>
<dbReference type="GO" id="GO:0061710">
    <property type="term" value="F:L-threonylcarbamoyladenylate synthase"/>
    <property type="evidence" value="ECO:0007669"/>
    <property type="project" value="UniProtKB-EC"/>
</dbReference>
<dbReference type="Pfam" id="PF03481">
    <property type="entry name" value="Sua5_C"/>
    <property type="match status" value="1"/>
</dbReference>
<dbReference type="PANTHER" id="PTHR17490">
    <property type="entry name" value="SUA5"/>
    <property type="match status" value="1"/>
</dbReference>
<protein>
    <recommendedName>
        <fullName evidence="4 13">Threonylcarbamoyl-AMP synthase</fullName>
        <shortName evidence="13">TC-AMP synthase</shortName>
        <ecNumber evidence="3 13">2.7.7.87</ecNumber>
    </recommendedName>
    <alternativeName>
        <fullName evidence="11 13">L-threonylcarbamoyladenylate synthase</fullName>
    </alternativeName>
</protein>
<keyword evidence="7 13" id="KW-0819">tRNA processing</keyword>
<comment type="similarity">
    <text evidence="2 13">Belongs to the SUA5 family.</text>
</comment>
<organism evidence="15 16">
    <name type="scientific">Lactiplantibacillus brownii</name>
    <dbReference type="NCBI Taxonomy" id="3069269"/>
    <lineage>
        <taxon>Bacteria</taxon>
        <taxon>Bacillati</taxon>
        <taxon>Bacillota</taxon>
        <taxon>Bacilli</taxon>
        <taxon>Lactobacillales</taxon>
        <taxon>Lactobacillaceae</taxon>
        <taxon>Lactiplantibacillus</taxon>
    </lineage>
</organism>
<evidence type="ECO:0000256" key="9">
    <source>
        <dbReference type="ARBA" id="ARBA00022741"/>
    </source>
</evidence>
<dbReference type="RefSeq" id="WP_308703545.1">
    <property type="nucleotide sequence ID" value="NZ_AP027463.1"/>
</dbReference>
<reference evidence="15 16" key="1">
    <citation type="journal article" date="2023" name="Int. J. Syst. Evol. Microbiol.">
        <title>Lactiplantibacillus brownii sp. nov., a novel psychrotolerant species isolated from sauerkraut.</title>
        <authorList>
            <person name="Heng Y.C."/>
            <person name="Silvaraju S."/>
            <person name="Lee J.K.Y."/>
            <person name="Kittelmann S."/>
        </authorList>
    </citation>
    <scope>NUCLEOTIDE SEQUENCE [LARGE SCALE GENOMIC DNA]</scope>
    <source>
        <strain evidence="15 16">WILCCON 0030</strain>
    </source>
</reference>
<keyword evidence="6 13" id="KW-0808">Transferase</keyword>
<keyword evidence="8 13" id="KW-0548">Nucleotidyltransferase</keyword>
<dbReference type="PROSITE" id="PS51163">
    <property type="entry name" value="YRDC"/>
    <property type="match status" value="1"/>
</dbReference>
<keyword evidence="10 13" id="KW-0067">ATP-binding</keyword>
<dbReference type="Pfam" id="PF01300">
    <property type="entry name" value="Sua5_yciO_yrdC"/>
    <property type="match status" value="1"/>
</dbReference>
<feature type="domain" description="YrdC-like" evidence="14">
    <location>
        <begin position="8"/>
        <end position="195"/>
    </location>
</feature>
<proteinExistence type="inferred from homology"/>
<evidence type="ECO:0000256" key="11">
    <source>
        <dbReference type="ARBA" id="ARBA00029774"/>
    </source>
</evidence>
<comment type="catalytic activity">
    <reaction evidence="12 13">
        <text>L-threonine + hydrogencarbonate + ATP = L-threonylcarbamoyladenylate + diphosphate + H2O</text>
        <dbReference type="Rhea" id="RHEA:36407"/>
        <dbReference type="ChEBI" id="CHEBI:15377"/>
        <dbReference type="ChEBI" id="CHEBI:17544"/>
        <dbReference type="ChEBI" id="CHEBI:30616"/>
        <dbReference type="ChEBI" id="CHEBI:33019"/>
        <dbReference type="ChEBI" id="CHEBI:57926"/>
        <dbReference type="ChEBI" id="CHEBI:73682"/>
        <dbReference type="EC" id="2.7.7.87"/>
    </reaction>
</comment>
<evidence type="ECO:0000256" key="13">
    <source>
        <dbReference type="PIRNR" id="PIRNR004930"/>
    </source>
</evidence>
<dbReference type="EMBL" id="JAVCWF010000001">
    <property type="protein sequence ID" value="MDQ7937828.1"/>
    <property type="molecule type" value="Genomic_DNA"/>
</dbReference>
<keyword evidence="16" id="KW-1185">Reference proteome</keyword>
<dbReference type="InterPro" id="IPR017945">
    <property type="entry name" value="DHBP_synth_RibB-like_a/b_dom"/>
</dbReference>
<evidence type="ECO:0000256" key="4">
    <source>
        <dbReference type="ARBA" id="ARBA00015492"/>
    </source>
</evidence>
<evidence type="ECO:0000256" key="2">
    <source>
        <dbReference type="ARBA" id="ARBA00007663"/>
    </source>
</evidence>
<comment type="function">
    <text evidence="13">Required for the formation of a threonylcarbamoyl group on adenosine at position 37 (t(6)A37) in tRNAs that read codons beginning with adenine.</text>
</comment>
<sequence>METKVFKPTEVTAAAKLIQAGQLVAFPTETVYGLGADATNVTAVKQVYQAKGRPSDNPLIVHVADVATVERFAKPLSVAAKKLIKAFWPGPLTMIFNLKPAALAPEVTGGLTTAAFRNPNNTATLNLIREAGTPIVGPSANTSGKPSPTTAQHVLHDLDGKIAGILDDGATQVGVESTVLDLSGKQPAILRPGAVTAAAIEAVIGEKVLTEQHHVGATEVPKAPGMKYKHYAPDAQVYIVDHITDWPAALAWAEKQPLQMGVMATDAILTNNHIPANCEQFSLGNDVQSASRELFAGLRHFDTETEIKDILCQAFDNNGLGAAYMNRLNKSAGQTHFSV</sequence>
<evidence type="ECO:0000256" key="5">
    <source>
        <dbReference type="ARBA" id="ARBA00022490"/>
    </source>
</evidence>
<evidence type="ECO:0000256" key="6">
    <source>
        <dbReference type="ARBA" id="ARBA00022679"/>
    </source>
</evidence>
<dbReference type="InterPro" id="IPR006070">
    <property type="entry name" value="Sua5-like_dom"/>
</dbReference>
<keyword evidence="9 13" id="KW-0547">Nucleotide-binding</keyword>
<evidence type="ECO:0000259" key="14">
    <source>
        <dbReference type="PROSITE" id="PS51163"/>
    </source>
</evidence>
<name>A0ABU1AAC0_9LACO</name>
<comment type="subcellular location">
    <subcellularLocation>
        <location evidence="1 13">Cytoplasm</location>
    </subcellularLocation>
</comment>
<dbReference type="InterPro" id="IPR050156">
    <property type="entry name" value="TC-AMP_synthase_SUA5"/>
</dbReference>
<dbReference type="NCBIfam" id="TIGR00057">
    <property type="entry name" value="L-threonylcarbamoyladenylate synthase"/>
    <property type="match status" value="1"/>
</dbReference>
<accession>A0ABU1AAC0</accession>
<evidence type="ECO:0000256" key="12">
    <source>
        <dbReference type="ARBA" id="ARBA00048366"/>
    </source>
</evidence>
<evidence type="ECO:0000313" key="15">
    <source>
        <dbReference type="EMBL" id="MDQ7937828.1"/>
    </source>
</evidence>
<dbReference type="InterPro" id="IPR005145">
    <property type="entry name" value="Sua5_C"/>
</dbReference>
<evidence type="ECO:0000256" key="1">
    <source>
        <dbReference type="ARBA" id="ARBA00004496"/>
    </source>
</evidence>
<evidence type="ECO:0000256" key="8">
    <source>
        <dbReference type="ARBA" id="ARBA00022695"/>
    </source>
</evidence>
<evidence type="ECO:0000313" key="16">
    <source>
        <dbReference type="Proteomes" id="UP001227831"/>
    </source>
</evidence>
<dbReference type="PANTHER" id="PTHR17490:SF16">
    <property type="entry name" value="THREONYLCARBAMOYL-AMP SYNTHASE"/>
    <property type="match status" value="1"/>
</dbReference>
<dbReference type="InterPro" id="IPR038385">
    <property type="entry name" value="Sua5/YwlC_C"/>
</dbReference>
<dbReference type="Gene3D" id="3.40.50.11030">
    <property type="entry name" value="Threonylcarbamoyl-AMP synthase, C-terminal domain"/>
    <property type="match status" value="1"/>
</dbReference>
<dbReference type="Gene3D" id="3.90.870.10">
    <property type="entry name" value="DHBP synthase"/>
    <property type="match status" value="1"/>
</dbReference>
<dbReference type="Proteomes" id="UP001227831">
    <property type="component" value="Unassembled WGS sequence"/>
</dbReference>
<keyword evidence="5 13" id="KW-0963">Cytoplasm</keyword>
<evidence type="ECO:0000256" key="3">
    <source>
        <dbReference type="ARBA" id="ARBA00012584"/>
    </source>
</evidence>
<evidence type="ECO:0000256" key="10">
    <source>
        <dbReference type="ARBA" id="ARBA00022840"/>
    </source>
</evidence>
<dbReference type="InterPro" id="IPR010923">
    <property type="entry name" value="T(6)A37_SUA5"/>
</dbReference>
<comment type="caution">
    <text evidence="15">The sequence shown here is derived from an EMBL/GenBank/DDBJ whole genome shotgun (WGS) entry which is preliminary data.</text>
</comment>
<dbReference type="EC" id="2.7.7.87" evidence="3 13"/>
<gene>
    <name evidence="15" type="ORF">RA086_09425</name>
</gene>
<evidence type="ECO:0000256" key="7">
    <source>
        <dbReference type="ARBA" id="ARBA00022694"/>
    </source>
</evidence>
<dbReference type="SUPFAM" id="SSF55821">
    <property type="entry name" value="YrdC/RibB"/>
    <property type="match status" value="1"/>
</dbReference>